<organism evidence="3 4">
    <name type="scientific">Nocardia pulmonis</name>
    <dbReference type="NCBI Taxonomy" id="2951408"/>
    <lineage>
        <taxon>Bacteria</taxon>
        <taxon>Bacillati</taxon>
        <taxon>Actinomycetota</taxon>
        <taxon>Actinomycetes</taxon>
        <taxon>Mycobacteriales</taxon>
        <taxon>Nocardiaceae</taxon>
        <taxon>Nocardia</taxon>
    </lineage>
</organism>
<sequence>MRRMLLLLPILVVAVGCSSGSGQSVDEKDTQAAIADLFQNNAAEAPAKSSCEGTLAAQAGATVKCKADDSAGKTWPVTAKVAKVEGDKVDVEATFDDQLVALADARDKVARMYRQFSEGPVRGVDCKGLQKLEVNSVRQCTVTEAGGKTVPVTFAISSVKGDQYFYSVRQAG</sequence>
<feature type="chain" id="PRO_5040819887" evidence="1">
    <location>
        <begin position="25"/>
        <end position="172"/>
    </location>
</feature>
<evidence type="ECO:0000313" key="3">
    <source>
        <dbReference type="EMBL" id="MCM6776745.1"/>
    </source>
</evidence>
<keyword evidence="1" id="KW-0732">Signal</keyword>
<name>A0A9X2EC33_9NOCA</name>
<feature type="signal peptide" evidence="1">
    <location>
        <begin position="1"/>
        <end position="24"/>
    </location>
</feature>
<feature type="domain" description="DUF4333" evidence="2">
    <location>
        <begin position="95"/>
        <end position="161"/>
    </location>
</feature>
<dbReference type="AlphaFoldDB" id="A0A9X2EC33"/>
<dbReference type="InterPro" id="IPR025637">
    <property type="entry name" value="DUF4333"/>
</dbReference>
<accession>A0A9X2EC33</accession>
<dbReference type="Proteomes" id="UP001139157">
    <property type="component" value="Unassembled WGS sequence"/>
</dbReference>
<comment type="caution">
    <text evidence="3">The sequence shown here is derived from an EMBL/GenBank/DDBJ whole genome shotgun (WGS) entry which is preliminary data.</text>
</comment>
<evidence type="ECO:0000259" key="2">
    <source>
        <dbReference type="Pfam" id="PF14230"/>
    </source>
</evidence>
<keyword evidence="4" id="KW-1185">Reference proteome</keyword>
<evidence type="ECO:0000256" key="1">
    <source>
        <dbReference type="SAM" id="SignalP"/>
    </source>
</evidence>
<reference evidence="3" key="1">
    <citation type="submission" date="2022-06" db="EMBL/GenBank/DDBJ databases">
        <title>Novel species in genus nocardia.</title>
        <authorList>
            <person name="Li F."/>
        </authorList>
    </citation>
    <scope>NUCLEOTIDE SEQUENCE</scope>
    <source>
        <strain evidence="3">CDC141</strain>
    </source>
</reference>
<gene>
    <name evidence="3" type="ORF">NDR86_24970</name>
</gene>
<proteinExistence type="predicted"/>
<dbReference type="EMBL" id="JAMRXG010000011">
    <property type="protein sequence ID" value="MCM6776745.1"/>
    <property type="molecule type" value="Genomic_DNA"/>
</dbReference>
<dbReference type="PROSITE" id="PS51257">
    <property type="entry name" value="PROKAR_LIPOPROTEIN"/>
    <property type="match status" value="1"/>
</dbReference>
<dbReference type="RefSeq" id="WP_251915082.1">
    <property type="nucleotide sequence ID" value="NZ_JAMRXG010000011.1"/>
</dbReference>
<evidence type="ECO:0000313" key="4">
    <source>
        <dbReference type="Proteomes" id="UP001139157"/>
    </source>
</evidence>
<protein>
    <submittedName>
        <fullName evidence="3">DUF4333 domain-containing protein</fullName>
    </submittedName>
</protein>
<feature type="domain" description="DUF4333" evidence="2">
    <location>
        <begin position="12"/>
        <end position="86"/>
    </location>
</feature>
<dbReference type="Pfam" id="PF14230">
    <property type="entry name" value="DUF4333"/>
    <property type="match status" value="2"/>
</dbReference>